<organism evidence="2 3">
    <name type="scientific">Nitrosococcus halophilus (strain Nc4)</name>
    <dbReference type="NCBI Taxonomy" id="472759"/>
    <lineage>
        <taxon>Bacteria</taxon>
        <taxon>Pseudomonadati</taxon>
        <taxon>Pseudomonadota</taxon>
        <taxon>Gammaproteobacteria</taxon>
        <taxon>Chromatiales</taxon>
        <taxon>Chromatiaceae</taxon>
        <taxon>Nitrosococcus</taxon>
    </lineage>
</organism>
<dbReference type="RefSeq" id="WP_013032372.1">
    <property type="nucleotide sequence ID" value="NC_013960.1"/>
</dbReference>
<dbReference type="InterPro" id="IPR012334">
    <property type="entry name" value="Pectin_lyas_fold"/>
</dbReference>
<dbReference type="HOGENOM" id="CLU_022860_0_0_6"/>
<protein>
    <submittedName>
        <fullName evidence="2">Parallel beta-helix repeat protein</fullName>
    </submittedName>
</protein>
<dbReference type="SUPFAM" id="SSF51126">
    <property type="entry name" value="Pectin lyase-like"/>
    <property type="match status" value="1"/>
</dbReference>
<dbReference type="Pfam" id="PF13229">
    <property type="entry name" value="Beta_helix"/>
    <property type="match status" value="1"/>
</dbReference>
<dbReference type="OrthoDB" id="6396696at2"/>
<dbReference type="InterPro" id="IPR006626">
    <property type="entry name" value="PbH1"/>
</dbReference>
<dbReference type="InterPro" id="IPR011050">
    <property type="entry name" value="Pectin_lyase_fold/virulence"/>
</dbReference>
<dbReference type="PANTHER" id="PTHR36453">
    <property type="entry name" value="SECRETED PROTEIN-RELATED"/>
    <property type="match status" value="1"/>
</dbReference>
<evidence type="ECO:0000259" key="1">
    <source>
        <dbReference type="Pfam" id="PF13229"/>
    </source>
</evidence>
<evidence type="ECO:0000313" key="3">
    <source>
        <dbReference type="Proteomes" id="UP000001844"/>
    </source>
</evidence>
<keyword evidence="3" id="KW-1185">Reference proteome</keyword>
<dbReference type="Gene3D" id="2.160.20.10">
    <property type="entry name" value="Single-stranded right-handed beta-helix, Pectin lyase-like"/>
    <property type="match status" value="2"/>
</dbReference>
<dbReference type="AlphaFoldDB" id="D5C0F5"/>
<dbReference type="KEGG" id="nhl:Nhal_1329"/>
<feature type="domain" description="Right handed beta helix" evidence="1">
    <location>
        <begin position="380"/>
        <end position="492"/>
    </location>
</feature>
<accession>D5C0F5</accession>
<dbReference type="PANTHER" id="PTHR36453:SF1">
    <property type="entry name" value="RIGHT HANDED BETA HELIX DOMAIN-CONTAINING PROTEIN"/>
    <property type="match status" value="1"/>
</dbReference>
<dbReference type="InterPro" id="IPR039448">
    <property type="entry name" value="Beta_helix"/>
</dbReference>
<dbReference type="Proteomes" id="UP000001844">
    <property type="component" value="Chromosome"/>
</dbReference>
<reference evidence="3" key="1">
    <citation type="submission" date="2010-04" db="EMBL/GenBank/DDBJ databases">
        <title>Complete genome sequence of Nitrosococcus halophilus Nc4, a salt-adapted, aerobic obligate ammonia-oxidizing sulfur purple bacterium.</title>
        <authorList>
            <consortium name="US DOE Joint Genome Institute"/>
            <person name="Campbell M.A."/>
            <person name="Malfatti S.A."/>
            <person name="Chain P.S.G."/>
            <person name="Heidelberg J.F."/>
            <person name="Ward B.B."/>
            <person name="Klotz M.G."/>
        </authorList>
    </citation>
    <scope>NUCLEOTIDE SEQUENCE [LARGE SCALE GENOMIC DNA]</scope>
    <source>
        <strain evidence="3">Nc4</strain>
    </source>
</reference>
<evidence type="ECO:0000313" key="2">
    <source>
        <dbReference type="EMBL" id="ADE14481.1"/>
    </source>
</evidence>
<dbReference type="SMART" id="SM00710">
    <property type="entry name" value="PbH1"/>
    <property type="match status" value="6"/>
</dbReference>
<dbReference type="EMBL" id="CP001798">
    <property type="protein sequence ID" value="ADE14481.1"/>
    <property type="molecule type" value="Genomic_DNA"/>
</dbReference>
<proteinExistence type="predicted"/>
<name>D5C0F5_NITHN</name>
<gene>
    <name evidence="2" type="ordered locus">Nhal_1329</name>
</gene>
<dbReference type="eggNOG" id="COG3420">
    <property type="taxonomic scope" value="Bacteria"/>
</dbReference>
<sequence length="724" mass="81483">MQILKKYMMPDFRHSLPKYDINIILYCRNLAVVALCFFLAAGSVSSQVKEQQGGIAEAEAHTFYVSPAGNDVFSGRRPATTKDKSDGPFLTIKRAQEAVRKLKQDKELIKPVVVYLREGTYELEQPLRFTPLDSGTAQFPTTYTAYPGERAVISGGTVIKGWKSMEGPLWRAPLPTKVWGDVPPRQLFVDGSRAVRAREPDDGYFFFEDIAVPDRPEDKLNRLAFKFRVGQLQAEWSDLKSIEVVKFFGWDETRRPVERIDEESRIIYLQAPVIKRADRPLNWYGKRFYLENLHAGLDEPGEWYYDEDKESLLYYPKQGQNPEEIAFVIPRLTHLVIFEGIPSKRYVEYIVLRNLAFSHAAAGVSRKGYARQQSNIFAPAAISAQGVRHLVFRNNEVAHIGPYGIEIGAGSSHNQVVANRFYDLGGGGIKVGPQKSSKNLAEHSSHNLITDNTVENIGHIYLAAAGIWVGDSAYNRVLHNEVTALAGMGISVGWHWHDKPTATHHNEVAYNHVHHMGRKLLGSGSGIYTLGRQPGTVIHHNLVHDVNRYTGDADEEGKHPVHPAFGLQIDNGSAEITFENNVIYNVPDAAYKQLGGQLVVRNNIFAFAEDYLIQRRKDQGSMSFKRNIVYADNGRIFGDQWSKKNAEIDHNLYFSTERPLVFAGKTFAEWQGQGRDRNSLMVNPRFTNPKTGDFSLPTDSPAFDIGFEPIDLSTVGPRTNDFDK</sequence>
<dbReference type="STRING" id="472759.Nhal_1329"/>